<dbReference type="RefSeq" id="WP_067230117.1">
    <property type="nucleotide sequence ID" value="NZ_KQ948550.1"/>
</dbReference>
<comment type="caution">
    <text evidence="2">The sequence shown here is derived from an EMBL/GenBank/DDBJ whole genome shotgun (WGS) entry which is preliminary data.</text>
</comment>
<keyword evidence="1" id="KW-0472">Membrane</keyword>
<dbReference type="AlphaFoldDB" id="A0A101R2F4"/>
<keyword evidence="3" id="KW-1185">Reference proteome</keyword>
<evidence type="ECO:0000313" key="2">
    <source>
        <dbReference type="EMBL" id="KUN40456.1"/>
    </source>
</evidence>
<feature type="transmembrane region" description="Helical" evidence="1">
    <location>
        <begin position="21"/>
        <end position="39"/>
    </location>
</feature>
<organism evidence="2 3">
    <name type="scientific">Streptomyces longwoodensis</name>
    <dbReference type="NCBI Taxonomy" id="68231"/>
    <lineage>
        <taxon>Bacteria</taxon>
        <taxon>Bacillati</taxon>
        <taxon>Actinomycetota</taxon>
        <taxon>Actinomycetes</taxon>
        <taxon>Kitasatosporales</taxon>
        <taxon>Streptomycetaceae</taxon>
        <taxon>Streptomyces</taxon>
    </lineage>
</organism>
<evidence type="ECO:0000313" key="3">
    <source>
        <dbReference type="Proteomes" id="UP000053271"/>
    </source>
</evidence>
<proteinExistence type="predicted"/>
<protein>
    <recommendedName>
        <fullName evidence="4">Integral membrane protein</fullName>
    </recommendedName>
</protein>
<keyword evidence="1" id="KW-1133">Transmembrane helix</keyword>
<name>A0A101R2F4_9ACTN</name>
<accession>A0A101R2F4</accession>
<feature type="transmembrane region" description="Helical" evidence="1">
    <location>
        <begin position="115"/>
        <end position="135"/>
    </location>
</feature>
<dbReference type="STRING" id="68231.AQJ30_07370"/>
<reference evidence="2 3" key="1">
    <citation type="submission" date="2015-10" db="EMBL/GenBank/DDBJ databases">
        <title>Draft genome sequence of Streptomyces longwoodensis DSM 41677, type strain for the species Streptomyces longwoodensis.</title>
        <authorList>
            <person name="Ruckert C."/>
            <person name="Winkler A."/>
            <person name="Kalinowski J."/>
            <person name="Kampfer P."/>
            <person name="Glaeser S."/>
        </authorList>
    </citation>
    <scope>NUCLEOTIDE SEQUENCE [LARGE SCALE GENOMIC DNA]</scope>
    <source>
        <strain evidence="2 3">DSM 41677</strain>
    </source>
</reference>
<feature type="transmembrane region" description="Helical" evidence="1">
    <location>
        <begin position="76"/>
        <end position="95"/>
    </location>
</feature>
<keyword evidence="1" id="KW-0812">Transmembrane</keyword>
<feature type="transmembrane region" description="Helical" evidence="1">
    <location>
        <begin position="51"/>
        <end position="71"/>
    </location>
</feature>
<gene>
    <name evidence="2" type="ORF">AQJ30_07370</name>
</gene>
<dbReference type="EMBL" id="LMWS01000008">
    <property type="protein sequence ID" value="KUN40456.1"/>
    <property type="molecule type" value="Genomic_DNA"/>
</dbReference>
<evidence type="ECO:0000256" key="1">
    <source>
        <dbReference type="SAM" id="Phobius"/>
    </source>
</evidence>
<dbReference type="Proteomes" id="UP000053271">
    <property type="component" value="Unassembled WGS sequence"/>
</dbReference>
<sequence>MARHTSAPSPPARSQHLPFHHPVRFPAAALLLVAGIAHIPITPGHLEEAPYIGILFIALTVVCFALALMLLRHDTALVWAAVLAVTVAAVLAYLVSRMTALPQIADDVGNWTEPLGLASITSEFLAAALAAAALASRDRR</sequence>
<evidence type="ECO:0008006" key="4">
    <source>
        <dbReference type="Google" id="ProtNLM"/>
    </source>
</evidence>
<dbReference type="GeneID" id="91424428"/>